<evidence type="ECO:0000256" key="8">
    <source>
        <dbReference type="SAM" id="MobiDB-lite"/>
    </source>
</evidence>
<dbReference type="PANTHER" id="PTHR22770">
    <property type="entry name" value="UBIQUITIN CONJUGATING ENZYME 7 INTERACTING PROTEIN-RELATED"/>
    <property type="match status" value="1"/>
</dbReference>
<dbReference type="InterPro" id="IPR058758">
    <property type="entry name" value="UBA_RNF216"/>
</dbReference>
<keyword evidence="7" id="KW-0862">Zinc</keyword>
<evidence type="ECO:0000256" key="1">
    <source>
        <dbReference type="ARBA" id="ARBA00004906"/>
    </source>
</evidence>
<keyword evidence="6" id="KW-0833">Ubl conjugation pathway</keyword>
<keyword evidence="4" id="KW-0677">Repeat</keyword>
<evidence type="ECO:0000256" key="4">
    <source>
        <dbReference type="ARBA" id="ARBA00022737"/>
    </source>
</evidence>
<dbReference type="Pfam" id="PF26200">
    <property type="entry name" value="Rcat_RNF216"/>
    <property type="match status" value="1"/>
</dbReference>
<dbReference type="SUPFAM" id="SSF57850">
    <property type="entry name" value="RING/U-box"/>
    <property type="match status" value="1"/>
</dbReference>
<comment type="caution">
    <text evidence="10">The sequence shown here is derived from an EMBL/GenBank/DDBJ whole genome shotgun (WGS) entry which is preliminary data.</text>
</comment>
<sequence length="651" mass="74998">MLSWRLKRKFATGPSKRTSSSSKADQEPITHINPLETEPDDPALDELNQSLLILTDIFPNVQPEVFREMLANFDRESRLQVITENILKYRTKWVKGRDGLQKEMPRYKYRDVARVETKNGPLPQEERFRNEGYKHAARTALYQEFKSLSHSTVRAVLAEYNYSYTNARPTLLALVSRSWKTSFTTFFTRRKPPSISDHPLILWSSTGSNPRPTLLWTENAELNKELYDTLIAPILAKEKNEQEASDRIFAESLNEVEAEDAGAMYDCECCFIPNAFESISVCDDHCHFICFRCIRNSVREALYGQGWARNIDSGRGTLRCVAPSSNDQGECRGCIASVMVQRALLSEVDGETSWRKLEERSVSENLVKAQIPVLKCPFCYYAEVDDITLSSQHIYRVWNKPRLWVAILLLLQLLNTSPVRTMFRLAVLCLFLLLSFNYFLSNPFNLLQPIESSLLRLAQKQRGLKFTCLSPTCGRKSCIKCHKSWVDIHVCYESELLSLRTTIELATSAAIKRTCPQCNLSFVKSAGCNKLTCVCGYMMCYVCRQQIGKDGYGHFCQHFRVQPGRACTECEKCDLYRTEDEDVLIKRAAEQAEREWREKNGTDKSVQWEKRVWELEGKSSTVRSVENMCQKLKTRTFWEEMIDLVVEYFTA</sequence>
<keyword evidence="3" id="KW-0479">Metal-binding</keyword>
<comment type="pathway">
    <text evidence="1">Protein modification; protein ubiquitination.</text>
</comment>
<feature type="compositionally biased region" description="Basic residues" evidence="8">
    <location>
        <begin position="1"/>
        <end position="10"/>
    </location>
</feature>
<dbReference type="PANTHER" id="PTHR22770:SF42">
    <property type="entry name" value="FINGER PROTEIN (ZIN), PUTATIVE (AFU_ORTHOLOGUE AFUA_4G03910)-RELATED"/>
    <property type="match status" value="1"/>
</dbReference>
<evidence type="ECO:0000256" key="2">
    <source>
        <dbReference type="ARBA" id="ARBA00022679"/>
    </source>
</evidence>
<evidence type="ECO:0000256" key="5">
    <source>
        <dbReference type="ARBA" id="ARBA00022771"/>
    </source>
</evidence>
<dbReference type="InterPro" id="IPR047544">
    <property type="entry name" value="RING-HC_RBR_RNF216"/>
</dbReference>
<dbReference type="GO" id="GO:0016740">
    <property type="term" value="F:transferase activity"/>
    <property type="evidence" value="ECO:0007669"/>
    <property type="project" value="UniProtKB-KW"/>
</dbReference>
<evidence type="ECO:0000256" key="3">
    <source>
        <dbReference type="ARBA" id="ARBA00022723"/>
    </source>
</evidence>
<keyword evidence="5" id="KW-0863">Zinc-finger</keyword>
<protein>
    <recommendedName>
        <fullName evidence="9">RING-type domain-containing protein</fullName>
    </recommendedName>
</protein>
<proteinExistence type="predicted"/>
<evidence type="ECO:0000313" key="11">
    <source>
        <dbReference type="Proteomes" id="UP000799429"/>
    </source>
</evidence>
<evidence type="ECO:0000313" key="10">
    <source>
        <dbReference type="EMBL" id="KAF2836055.1"/>
    </source>
</evidence>
<evidence type="ECO:0000256" key="7">
    <source>
        <dbReference type="ARBA" id="ARBA00022833"/>
    </source>
</evidence>
<keyword evidence="2" id="KW-0808">Transferase</keyword>
<dbReference type="AlphaFoldDB" id="A0A9P4VNA1"/>
<dbReference type="InterPro" id="IPR044066">
    <property type="entry name" value="TRIAD_supradom"/>
</dbReference>
<dbReference type="PROSITE" id="PS51873">
    <property type="entry name" value="TRIAD"/>
    <property type="match status" value="1"/>
</dbReference>
<dbReference type="OrthoDB" id="10009520at2759"/>
<dbReference type="InterPro" id="IPR051628">
    <property type="entry name" value="LUBAC_E3_Ligases"/>
</dbReference>
<name>A0A9P4VNA1_9PEZI</name>
<dbReference type="Pfam" id="PF26112">
    <property type="entry name" value="UBA_RNF216"/>
    <property type="match status" value="1"/>
</dbReference>
<feature type="region of interest" description="Disordered" evidence="8">
    <location>
        <begin position="1"/>
        <end position="41"/>
    </location>
</feature>
<dbReference type="InterPro" id="IPR047546">
    <property type="entry name" value="Rcat_RBR_RNF216"/>
</dbReference>
<dbReference type="CDD" id="cd20353">
    <property type="entry name" value="Rcat_RBR_RNF216"/>
    <property type="match status" value="1"/>
</dbReference>
<dbReference type="EMBL" id="MU006105">
    <property type="protein sequence ID" value="KAF2836055.1"/>
    <property type="molecule type" value="Genomic_DNA"/>
</dbReference>
<reference evidence="10" key="1">
    <citation type="journal article" date="2020" name="Stud. Mycol.">
        <title>101 Dothideomycetes genomes: a test case for predicting lifestyles and emergence of pathogens.</title>
        <authorList>
            <person name="Haridas S."/>
            <person name="Albert R."/>
            <person name="Binder M."/>
            <person name="Bloem J."/>
            <person name="Labutti K."/>
            <person name="Salamov A."/>
            <person name="Andreopoulos B."/>
            <person name="Baker S."/>
            <person name="Barry K."/>
            <person name="Bills G."/>
            <person name="Bluhm B."/>
            <person name="Cannon C."/>
            <person name="Castanera R."/>
            <person name="Culley D."/>
            <person name="Daum C."/>
            <person name="Ezra D."/>
            <person name="Gonzalez J."/>
            <person name="Henrissat B."/>
            <person name="Kuo A."/>
            <person name="Liang C."/>
            <person name="Lipzen A."/>
            <person name="Lutzoni F."/>
            <person name="Magnuson J."/>
            <person name="Mondo S."/>
            <person name="Nolan M."/>
            <person name="Ohm R."/>
            <person name="Pangilinan J."/>
            <person name="Park H.-J."/>
            <person name="Ramirez L."/>
            <person name="Alfaro M."/>
            <person name="Sun H."/>
            <person name="Tritt A."/>
            <person name="Yoshinaga Y."/>
            <person name="Zwiers L.-H."/>
            <person name="Turgeon B."/>
            <person name="Goodwin S."/>
            <person name="Spatafora J."/>
            <person name="Crous P."/>
            <person name="Grigoriev I."/>
        </authorList>
    </citation>
    <scope>NUCLEOTIDE SEQUENCE</scope>
    <source>
        <strain evidence="10">CBS 101060</strain>
    </source>
</reference>
<dbReference type="Pfam" id="PF26191">
    <property type="entry name" value="RING-HC_RBR_RNF216"/>
    <property type="match status" value="1"/>
</dbReference>
<evidence type="ECO:0000259" key="9">
    <source>
        <dbReference type="PROSITE" id="PS51873"/>
    </source>
</evidence>
<keyword evidence="11" id="KW-1185">Reference proteome</keyword>
<evidence type="ECO:0000256" key="6">
    <source>
        <dbReference type="ARBA" id="ARBA00022786"/>
    </source>
</evidence>
<accession>A0A9P4VNA1</accession>
<dbReference type="Proteomes" id="UP000799429">
    <property type="component" value="Unassembled WGS sequence"/>
</dbReference>
<organism evidence="10 11">
    <name type="scientific">Patellaria atrata CBS 101060</name>
    <dbReference type="NCBI Taxonomy" id="1346257"/>
    <lineage>
        <taxon>Eukaryota</taxon>
        <taxon>Fungi</taxon>
        <taxon>Dikarya</taxon>
        <taxon>Ascomycota</taxon>
        <taxon>Pezizomycotina</taxon>
        <taxon>Dothideomycetes</taxon>
        <taxon>Dothideomycetes incertae sedis</taxon>
        <taxon>Patellariales</taxon>
        <taxon>Patellariaceae</taxon>
        <taxon>Patellaria</taxon>
    </lineage>
</organism>
<dbReference type="Gene3D" id="1.20.120.1750">
    <property type="match status" value="1"/>
</dbReference>
<dbReference type="GO" id="GO:0008270">
    <property type="term" value="F:zinc ion binding"/>
    <property type="evidence" value="ECO:0007669"/>
    <property type="project" value="UniProtKB-KW"/>
</dbReference>
<feature type="domain" description="RING-type" evidence="9">
    <location>
        <begin position="263"/>
        <end position="571"/>
    </location>
</feature>
<gene>
    <name evidence="10" type="ORF">M501DRAFT_940607</name>
</gene>